<dbReference type="Proteomes" id="UP000001861">
    <property type="component" value="Unassembled WGS sequence"/>
</dbReference>
<keyword evidence="3" id="KW-1185">Reference proteome</keyword>
<dbReference type="AlphaFoldDB" id="A8P1X2"/>
<organism evidence="2 3">
    <name type="scientific">Coprinopsis cinerea (strain Okayama-7 / 130 / ATCC MYA-4618 / FGSC 9003)</name>
    <name type="common">Inky cap fungus</name>
    <name type="synonym">Hormographiella aspergillata</name>
    <dbReference type="NCBI Taxonomy" id="240176"/>
    <lineage>
        <taxon>Eukaryota</taxon>
        <taxon>Fungi</taxon>
        <taxon>Dikarya</taxon>
        <taxon>Basidiomycota</taxon>
        <taxon>Agaricomycotina</taxon>
        <taxon>Agaricomycetes</taxon>
        <taxon>Agaricomycetidae</taxon>
        <taxon>Agaricales</taxon>
        <taxon>Agaricineae</taxon>
        <taxon>Psathyrellaceae</taxon>
        <taxon>Coprinopsis</taxon>
    </lineage>
</organism>
<dbReference type="OrthoDB" id="3219649at2759"/>
<proteinExistence type="predicted"/>
<accession>A8P1X2</accession>
<name>A8P1X2_COPC7</name>
<evidence type="ECO:0000313" key="2">
    <source>
        <dbReference type="EMBL" id="EAU83633.1"/>
    </source>
</evidence>
<feature type="chain" id="PRO_5002724977" evidence="1">
    <location>
        <begin position="20"/>
        <end position="167"/>
    </location>
</feature>
<feature type="signal peptide" evidence="1">
    <location>
        <begin position="1"/>
        <end position="19"/>
    </location>
</feature>
<evidence type="ECO:0000313" key="3">
    <source>
        <dbReference type="Proteomes" id="UP000001861"/>
    </source>
</evidence>
<keyword evidence="1" id="KW-0732">Signal</keyword>
<dbReference type="eggNOG" id="ENOG502SATB">
    <property type="taxonomic scope" value="Eukaryota"/>
</dbReference>
<gene>
    <name evidence="2" type="ORF">CC1G_12242</name>
</gene>
<dbReference type="KEGG" id="cci:CC1G_12242"/>
<dbReference type="RefSeq" id="XP_001838193.1">
    <property type="nucleotide sequence ID" value="XM_001838141.1"/>
</dbReference>
<dbReference type="VEuPathDB" id="FungiDB:CC1G_12242"/>
<evidence type="ECO:0000256" key="1">
    <source>
        <dbReference type="SAM" id="SignalP"/>
    </source>
</evidence>
<sequence length="167" mass="18310">MKYLAAVATVFAFLGVIAANPADLQARQRDTCTKMTQRDAARKLVANGVYASSTGNCTTKSISTCTSYDGICEHTVDGVIAFKNSVGRDLVITGATETGHSPNGVYNHGNGYKVDLRPIPEIEAYVKKWFTAGADRGTDKRWYSPSGNEFVYEKRDRGAHWDITFFP</sequence>
<dbReference type="EMBL" id="AACS02000013">
    <property type="protein sequence ID" value="EAU83633.1"/>
    <property type="molecule type" value="Genomic_DNA"/>
</dbReference>
<dbReference type="GeneID" id="6014766"/>
<comment type="caution">
    <text evidence="2">The sequence shown here is derived from an EMBL/GenBank/DDBJ whole genome shotgun (WGS) entry which is preliminary data.</text>
</comment>
<dbReference type="InParanoid" id="A8P1X2"/>
<protein>
    <submittedName>
        <fullName evidence="2">Uncharacterized protein</fullName>
    </submittedName>
</protein>
<reference evidence="2 3" key="1">
    <citation type="journal article" date="2010" name="Proc. Natl. Acad. Sci. U.S.A.">
        <title>Insights into evolution of multicellular fungi from the assembled chromosomes of the mushroom Coprinopsis cinerea (Coprinus cinereus).</title>
        <authorList>
            <person name="Stajich J.E."/>
            <person name="Wilke S.K."/>
            <person name="Ahren D."/>
            <person name="Au C.H."/>
            <person name="Birren B.W."/>
            <person name="Borodovsky M."/>
            <person name="Burns C."/>
            <person name="Canback B."/>
            <person name="Casselton L.A."/>
            <person name="Cheng C.K."/>
            <person name="Deng J."/>
            <person name="Dietrich F.S."/>
            <person name="Fargo D.C."/>
            <person name="Farman M.L."/>
            <person name="Gathman A.C."/>
            <person name="Goldberg J."/>
            <person name="Guigo R."/>
            <person name="Hoegger P.J."/>
            <person name="Hooker J.B."/>
            <person name="Huggins A."/>
            <person name="James T.Y."/>
            <person name="Kamada T."/>
            <person name="Kilaru S."/>
            <person name="Kodira C."/>
            <person name="Kues U."/>
            <person name="Kupfer D."/>
            <person name="Kwan H.S."/>
            <person name="Lomsadze A."/>
            <person name="Li W."/>
            <person name="Lilly W.W."/>
            <person name="Ma L.J."/>
            <person name="Mackey A.J."/>
            <person name="Manning G."/>
            <person name="Martin F."/>
            <person name="Muraguchi H."/>
            <person name="Natvig D.O."/>
            <person name="Palmerini H."/>
            <person name="Ramesh M.A."/>
            <person name="Rehmeyer C.J."/>
            <person name="Roe B.A."/>
            <person name="Shenoy N."/>
            <person name="Stanke M."/>
            <person name="Ter-Hovhannisyan V."/>
            <person name="Tunlid A."/>
            <person name="Velagapudi R."/>
            <person name="Vision T.J."/>
            <person name="Zeng Q."/>
            <person name="Zolan M.E."/>
            <person name="Pukkila P.J."/>
        </authorList>
    </citation>
    <scope>NUCLEOTIDE SEQUENCE [LARGE SCALE GENOMIC DNA]</scope>
    <source>
        <strain evidence="3">Okayama-7 / 130 / ATCC MYA-4618 / FGSC 9003</strain>
    </source>
</reference>